<protein>
    <submittedName>
        <fullName evidence="2">Uncharacterized protein</fullName>
    </submittedName>
</protein>
<dbReference type="EnsemblPlants" id="AET1Gv21050700.14">
    <property type="protein sequence ID" value="AET1Gv21050700.14"/>
    <property type="gene ID" value="AET1Gv21050700"/>
</dbReference>
<proteinExistence type="predicted"/>
<reference evidence="2" key="5">
    <citation type="journal article" date="2021" name="G3 (Bethesda)">
        <title>Aegilops tauschii genome assembly Aet v5.0 features greater sequence contiguity and improved annotation.</title>
        <authorList>
            <person name="Wang L."/>
            <person name="Zhu T."/>
            <person name="Rodriguez J.C."/>
            <person name="Deal K.R."/>
            <person name="Dubcovsky J."/>
            <person name="McGuire P.E."/>
            <person name="Lux T."/>
            <person name="Spannagl M."/>
            <person name="Mayer K.F.X."/>
            <person name="Baldrich P."/>
            <person name="Meyers B.C."/>
            <person name="Huo N."/>
            <person name="Gu Y.Q."/>
            <person name="Zhou H."/>
            <person name="Devos K.M."/>
            <person name="Bennetzen J.L."/>
            <person name="Unver T."/>
            <person name="Budak H."/>
            <person name="Gulick P.J."/>
            <person name="Galiba G."/>
            <person name="Kalapos B."/>
            <person name="Nelson D.R."/>
            <person name="Li P."/>
            <person name="You F.M."/>
            <person name="Luo M.C."/>
            <person name="Dvorak J."/>
        </authorList>
    </citation>
    <scope>NUCLEOTIDE SEQUENCE [LARGE SCALE GENOMIC DNA]</scope>
    <source>
        <strain evidence="2">cv. AL8/78</strain>
    </source>
</reference>
<feature type="compositionally biased region" description="Low complexity" evidence="1">
    <location>
        <begin position="17"/>
        <end position="27"/>
    </location>
</feature>
<name>A0A453A657_AEGTS</name>
<accession>A0A453A657</accession>
<reference evidence="2" key="3">
    <citation type="journal article" date="2017" name="Nature">
        <title>Genome sequence of the progenitor of the wheat D genome Aegilops tauschii.</title>
        <authorList>
            <person name="Luo M.C."/>
            <person name="Gu Y.Q."/>
            <person name="Puiu D."/>
            <person name="Wang H."/>
            <person name="Twardziok S.O."/>
            <person name="Deal K.R."/>
            <person name="Huo N."/>
            <person name="Zhu T."/>
            <person name="Wang L."/>
            <person name="Wang Y."/>
            <person name="McGuire P.E."/>
            <person name="Liu S."/>
            <person name="Long H."/>
            <person name="Ramasamy R.K."/>
            <person name="Rodriguez J.C."/>
            <person name="Van S.L."/>
            <person name="Yuan L."/>
            <person name="Wang Z."/>
            <person name="Xia Z."/>
            <person name="Xiao L."/>
            <person name="Anderson O.D."/>
            <person name="Ouyang S."/>
            <person name="Liang Y."/>
            <person name="Zimin A.V."/>
            <person name="Pertea G."/>
            <person name="Qi P."/>
            <person name="Bennetzen J.L."/>
            <person name="Dai X."/>
            <person name="Dawson M.W."/>
            <person name="Muller H.G."/>
            <person name="Kugler K."/>
            <person name="Rivarola-Duarte L."/>
            <person name="Spannagl M."/>
            <person name="Mayer K.F.X."/>
            <person name="Lu F.H."/>
            <person name="Bevan M.W."/>
            <person name="Leroy P."/>
            <person name="Li P."/>
            <person name="You F.M."/>
            <person name="Sun Q."/>
            <person name="Liu Z."/>
            <person name="Lyons E."/>
            <person name="Wicker T."/>
            <person name="Salzberg S.L."/>
            <person name="Devos K.M."/>
            <person name="Dvorak J."/>
        </authorList>
    </citation>
    <scope>NUCLEOTIDE SEQUENCE [LARGE SCALE GENOMIC DNA]</scope>
    <source>
        <strain evidence="2">cv. AL8/78</strain>
    </source>
</reference>
<feature type="region of interest" description="Disordered" evidence="1">
    <location>
        <begin position="1"/>
        <end position="40"/>
    </location>
</feature>
<reference evidence="3" key="1">
    <citation type="journal article" date="2014" name="Science">
        <title>Ancient hybridizations among the ancestral genomes of bread wheat.</title>
        <authorList>
            <consortium name="International Wheat Genome Sequencing Consortium,"/>
            <person name="Marcussen T."/>
            <person name="Sandve S.R."/>
            <person name="Heier L."/>
            <person name="Spannagl M."/>
            <person name="Pfeifer M."/>
            <person name="Jakobsen K.S."/>
            <person name="Wulff B.B."/>
            <person name="Steuernagel B."/>
            <person name="Mayer K.F."/>
            <person name="Olsen O.A."/>
        </authorList>
    </citation>
    <scope>NUCLEOTIDE SEQUENCE [LARGE SCALE GENOMIC DNA]</scope>
    <source>
        <strain evidence="3">cv. AL8/78</strain>
    </source>
</reference>
<sequence length="110" mass="12088">GSPNPTSTEGQGKMVVASPSTAPPTADADADADGSPHPTYPEMIKQALTELGGTSGRIAIAAFILDRSSPQDHTMHYLLELEKPCQWEARLRWRAQGRRRSRRQATSCRW</sequence>
<feature type="compositionally biased region" description="Polar residues" evidence="1">
    <location>
        <begin position="1"/>
        <end position="10"/>
    </location>
</feature>
<organism evidence="2 3">
    <name type="scientific">Aegilops tauschii subsp. strangulata</name>
    <name type="common">Goatgrass</name>
    <dbReference type="NCBI Taxonomy" id="200361"/>
    <lineage>
        <taxon>Eukaryota</taxon>
        <taxon>Viridiplantae</taxon>
        <taxon>Streptophyta</taxon>
        <taxon>Embryophyta</taxon>
        <taxon>Tracheophyta</taxon>
        <taxon>Spermatophyta</taxon>
        <taxon>Magnoliopsida</taxon>
        <taxon>Liliopsida</taxon>
        <taxon>Poales</taxon>
        <taxon>Poaceae</taxon>
        <taxon>BOP clade</taxon>
        <taxon>Pooideae</taxon>
        <taxon>Triticodae</taxon>
        <taxon>Triticeae</taxon>
        <taxon>Triticinae</taxon>
        <taxon>Aegilops</taxon>
    </lineage>
</organism>
<evidence type="ECO:0000313" key="3">
    <source>
        <dbReference type="Proteomes" id="UP000015105"/>
    </source>
</evidence>
<dbReference type="AlphaFoldDB" id="A0A453A657"/>
<reference evidence="3" key="2">
    <citation type="journal article" date="2017" name="Nat. Plants">
        <title>The Aegilops tauschii genome reveals multiple impacts of transposons.</title>
        <authorList>
            <person name="Zhao G."/>
            <person name="Zou C."/>
            <person name="Li K."/>
            <person name="Wang K."/>
            <person name="Li T."/>
            <person name="Gao L."/>
            <person name="Zhang X."/>
            <person name="Wang H."/>
            <person name="Yang Z."/>
            <person name="Liu X."/>
            <person name="Jiang W."/>
            <person name="Mao L."/>
            <person name="Kong X."/>
            <person name="Jiao Y."/>
            <person name="Jia J."/>
        </authorList>
    </citation>
    <scope>NUCLEOTIDE SEQUENCE [LARGE SCALE GENOMIC DNA]</scope>
    <source>
        <strain evidence="3">cv. AL8/78</strain>
    </source>
</reference>
<dbReference type="Proteomes" id="UP000015105">
    <property type="component" value="Chromosome 1D"/>
</dbReference>
<reference evidence="2" key="4">
    <citation type="submission" date="2019-03" db="UniProtKB">
        <authorList>
            <consortium name="EnsemblPlants"/>
        </authorList>
    </citation>
    <scope>IDENTIFICATION</scope>
</reference>
<dbReference type="Gramene" id="AET1Gv21050700.14">
    <property type="protein sequence ID" value="AET1Gv21050700.14"/>
    <property type="gene ID" value="AET1Gv21050700"/>
</dbReference>
<evidence type="ECO:0000313" key="2">
    <source>
        <dbReference type="EnsemblPlants" id="AET1Gv21050700.14"/>
    </source>
</evidence>
<evidence type="ECO:0000256" key="1">
    <source>
        <dbReference type="SAM" id="MobiDB-lite"/>
    </source>
</evidence>
<keyword evidence="3" id="KW-1185">Reference proteome</keyword>